<evidence type="ECO:0000313" key="2">
    <source>
        <dbReference type="Proteomes" id="UP000616151"/>
    </source>
</evidence>
<organism evidence="1 2">
    <name type="scientific">Taklimakanibacter albus</name>
    <dbReference type="NCBI Taxonomy" id="2800327"/>
    <lineage>
        <taxon>Bacteria</taxon>
        <taxon>Pseudomonadati</taxon>
        <taxon>Pseudomonadota</taxon>
        <taxon>Alphaproteobacteria</taxon>
        <taxon>Hyphomicrobiales</taxon>
        <taxon>Aestuariivirgaceae</taxon>
        <taxon>Taklimakanibacter</taxon>
    </lineage>
</organism>
<sequence length="435" mass="44652">MRFSRLWPILATSLFLTGCGSASKLLEGVTGEKDVVLPGKRESVLSPSESSAPQNETSGEPIVIPTAETNSSWAQPGGQATNSFGNLSAGATLSRAWATSAGEGSTGDGRIVASPIIVGGTAYVLDSRSNVTAIRTSGGGQAWRVSLVPEGKSTRAFGGGLASDGQRIYATSVFGEALALDASTGAILWRKKLGAPVRAAPTVANGTIYFTGSSNEVFALRASDGTEVWKYQGTGGRATIASSPSPAVSQGFVVIPTTAGEIIAFNSSDGLEAWSDALTSNDPAATATNIGSVAGRPVIEGGQVFAISNAGRMAAFALQSGDRQWTRDISGSQTPWVAGDHVFVIINGKTLMALSRRTGAVRWSKELPGKIWAGPVLGGGRLLAVSSDGQLASISAQTGEVLNTIKVGDSFYIAPVIANGTVYLLSDDAQLIALR</sequence>
<keyword evidence="2" id="KW-1185">Reference proteome</keyword>
<dbReference type="Proteomes" id="UP000616151">
    <property type="component" value="Unassembled WGS sequence"/>
</dbReference>
<evidence type="ECO:0000313" key="1">
    <source>
        <dbReference type="EMBL" id="MBK1865956.1"/>
    </source>
</evidence>
<dbReference type="EMBL" id="JAENHL010000006">
    <property type="protein sequence ID" value="MBK1865956.1"/>
    <property type="molecule type" value="Genomic_DNA"/>
</dbReference>
<accession>A0ACC5R0G5</accession>
<protein>
    <submittedName>
        <fullName evidence="1">PQQ-binding-like beta-propeller repeat protein</fullName>
    </submittedName>
</protein>
<name>A0ACC5R0G5_9HYPH</name>
<comment type="caution">
    <text evidence="1">The sequence shown here is derived from an EMBL/GenBank/DDBJ whole genome shotgun (WGS) entry which is preliminary data.</text>
</comment>
<proteinExistence type="predicted"/>
<gene>
    <name evidence="1" type="ORF">JHL16_06295</name>
</gene>
<reference evidence="1" key="1">
    <citation type="submission" date="2021-01" db="EMBL/GenBank/DDBJ databases">
        <authorList>
            <person name="Sun Q."/>
        </authorList>
    </citation>
    <scope>NUCLEOTIDE SEQUENCE</scope>
    <source>
        <strain evidence="1">YIM B02566</strain>
    </source>
</reference>